<sequence>MAGFWALGYFAAGVWLHPAPIFNPSSALDAAIPFAGLALWPYLFGIVWMGMPAVLLQSPALFRHTAYSYALLIAFSILCFVLVPAEAPQLRVQAGGAGLDPLTALALRHLHAIDPPRNLLPSLHVSLAALASGALVRDDARWRVPATLVLATIVASVCLSKQHTVADAAAGLLAAWWCDHLARRLSSRPRPLAP</sequence>
<evidence type="ECO:0000313" key="4">
    <source>
        <dbReference type="Proteomes" id="UP000566711"/>
    </source>
</evidence>
<organism evidence="3 4">
    <name type="scientific">Rugamonas fusca</name>
    <dbReference type="NCBI Taxonomy" id="2758568"/>
    <lineage>
        <taxon>Bacteria</taxon>
        <taxon>Pseudomonadati</taxon>
        <taxon>Pseudomonadota</taxon>
        <taxon>Betaproteobacteria</taxon>
        <taxon>Burkholderiales</taxon>
        <taxon>Oxalobacteraceae</taxon>
        <taxon>Telluria group</taxon>
        <taxon>Rugamonas</taxon>
    </lineage>
</organism>
<name>A0A7W2I936_9BURK</name>
<keyword evidence="1" id="KW-0812">Transmembrane</keyword>
<evidence type="ECO:0000313" key="3">
    <source>
        <dbReference type="EMBL" id="MBA5608105.1"/>
    </source>
</evidence>
<protein>
    <submittedName>
        <fullName evidence="3">Phosphatase PAP2 family protein</fullName>
    </submittedName>
</protein>
<feature type="transmembrane region" description="Helical" evidence="1">
    <location>
        <begin position="67"/>
        <end position="85"/>
    </location>
</feature>
<dbReference type="InterPro" id="IPR026841">
    <property type="entry name" value="Aur1/Ipt1"/>
</dbReference>
<keyword evidence="1" id="KW-0472">Membrane</keyword>
<dbReference type="AlphaFoldDB" id="A0A7W2I936"/>
<gene>
    <name evidence="3" type="ORF">H3H36_22405</name>
</gene>
<keyword evidence="1" id="KW-1133">Transmembrane helix</keyword>
<accession>A0A7W2I936</accession>
<dbReference type="EMBL" id="JACEZS010000025">
    <property type="protein sequence ID" value="MBA5608105.1"/>
    <property type="molecule type" value="Genomic_DNA"/>
</dbReference>
<evidence type="ECO:0000256" key="1">
    <source>
        <dbReference type="SAM" id="Phobius"/>
    </source>
</evidence>
<keyword evidence="4" id="KW-1185">Reference proteome</keyword>
<dbReference type="Pfam" id="PF14378">
    <property type="entry name" value="PAP2_3"/>
    <property type="match status" value="1"/>
</dbReference>
<dbReference type="RefSeq" id="WP_182220283.1">
    <property type="nucleotide sequence ID" value="NZ_JACEZS010000025.1"/>
</dbReference>
<feature type="domain" description="Inositolphosphotransferase Aur1/Ipt1" evidence="2">
    <location>
        <begin position="46"/>
        <end position="176"/>
    </location>
</feature>
<reference evidence="3 4" key="1">
    <citation type="submission" date="2020-07" db="EMBL/GenBank/DDBJ databases">
        <title>Novel species isolated from subtropical streams in China.</title>
        <authorList>
            <person name="Lu H."/>
        </authorList>
    </citation>
    <scope>NUCLEOTIDE SEQUENCE [LARGE SCALE GENOMIC DNA]</scope>
    <source>
        <strain evidence="3 4">FT3S</strain>
    </source>
</reference>
<dbReference type="Proteomes" id="UP000566711">
    <property type="component" value="Unassembled WGS sequence"/>
</dbReference>
<feature type="transmembrane region" description="Helical" evidence="1">
    <location>
        <begin position="37"/>
        <end position="55"/>
    </location>
</feature>
<evidence type="ECO:0000259" key="2">
    <source>
        <dbReference type="Pfam" id="PF14378"/>
    </source>
</evidence>
<proteinExistence type="predicted"/>
<comment type="caution">
    <text evidence="3">The sequence shown here is derived from an EMBL/GenBank/DDBJ whole genome shotgun (WGS) entry which is preliminary data.</text>
</comment>
<dbReference type="GO" id="GO:0016020">
    <property type="term" value="C:membrane"/>
    <property type="evidence" value="ECO:0007669"/>
    <property type="project" value="UniProtKB-SubCell"/>
</dbReference>